<accession>A0A0D6JCY0</accession>
<protein>
    <submittedName>
        <fullName evidence="4">Histidine kinase</fullName>
    </submittedName>
</protein>
<feature type="region of interest" description="Disordered" evidence="1">
    <location>
        <begin position="142"/>
        <end position="164"/>
    </location>
</feature>
<evidence type="ECO:0000256" key="1">
    <source>
        <dbReference type="SAM" id="MobiDB-lite"/>
    </source>
</evidence>
<evidence type="ECO:0000256" key="2">
    <source>
        <dbReference type="SAM" id="SignalP"/>
    </source>
</evidence>
<dbReference type="KEGG" id="fil:BN1229_v1_0874"/>
<dbReference type="Pfam" id="PF13202">
    <property type="entry name" value="EF-hand_5"/>
    <property type="match status" value="2"/>
</dbReference>
<dbReference type="GO" id="GO:0005509">
    <property type="term" value="F:calcium ion binding"/>
    <property type="evidence" value="ECO:0007669"/>
    <property type="project" value="InterPro"/>
</dbReference>
<keyword evidence="4" id="KW-0418">Kinase</keyword>
<dbReference type="AlphaFoldDB" id="A0A0D6JCY0"/>
<evidence type="ECO:0000313" key="5">
    <source>
        <dbReference type="Proteomes" id="UP000033187"/>
    </source>
</evidence>
<dbReference type="SUPFAM" id="SSF47473">
    <property type="entry name" value="EF-hand"/>
    <property type="match status" value="1"/>
</dbReference>
<feature type="chain" id="PRO_5002306098" evidence="2">
    <location>
        <begin position="20"/>
        <end position="164"/>
    </location>
</feature>
<dbReference type="Proteomes" id="UP000033187">
    <property type="component" value="Chromosome 1"/>
</dbReference>
<reference evidence="5" key="1">
    <citation type="submission" date="2015-02" db="EMBL/GenBank/DDBJ databases">
        <authorList>
            <person name="Chooi Y.-H."/>
        </authorList>
    </citation>
    <scope>NUCLEOTIDE SEQUENCE [LARGE SCALE GENOMIC DNA]</scope>
    <source>
        <strain evidence="5">strain Y</strain>
    </source>
</reference>
<evidence type="ECO:0000313" key="4">
    <source>
        <dbReference type="EMBL" id="CPR16591.1"/>
    </source>
</evidence>
<proteinExistence type="predicted"/>
<dbReference type="InterPro" id="IPR011992">
    <property type="entry name" value="EF-hand-dom_pair"/>
</dbReference>
<dbReference type="GO" id="GO:0016301">
    <property type="term" value="F:kinase activity"/>
    <property type="evidence" value="ECO:0007669"/>
    <property type="project" value="UniProtKB-KW"/>
</dbReference>
<dbReference type="InterPro" id="IPR002048">
    <property type="entry name" value="EF_hand_dom"/>
</dbReference>
<keyword evidence="5" id="KW-1185">Reference proteome</keyword>
<dbReference type="Gene3D" id="1.10.238.10">
    <property type="entry name" value="EF-hand"/>
    <property type="match status" value="2"/>
</dbReference>
<dbReference type="OrthoDB" id="6706523at2"/>
<dbReference type="PROSITE" id="PS50222">
    <property type="entry name" value="EF_HAND_2"/>
    <property type="match status" value="1"/>
</dbReference>
<name>A0A0D6JCY0_9HYPH</name>
<dbReference type="PROSITE" id="PS51257">
    <property type="entry name" value="PROKAR_LIPOPROTEIN"/>
    <property type="match status" value="1"/>
</dbReference>
<dbReference type="EMBL" id="LN829119">
    <property type="protein sequence ID" value="CPR16591.1"/>
    <property type="molecule type" value="Genomic_DNA"/>
</dbReference>
<dbReference type="PROSITE" id="PS00018">
    <property type="entry name" value="EF_HAND_1"/>
    <property type="match status" value="2"/>
</dbReference>
<evidence type="ECO:0000259" key="3">
    <source>
        <dbReference type="PROSITE" id="PS50222"/>
    </source>
</evidence>
<dbReference type="InterPro" id="IPR018247">
    <property type="entry name" value="EF_Hand_1_Ca_BS"/>
</dbReference>
<keyword evidence="2" id="KW-0732">Signal</keyword>
<sequence length="164" mass="17672">MSRNALAISAALAASVAAAACGGATSPFSKAPSTDLVFVSAAQTWDLNKDNSVTCDEWVQYTTELFQAADQDGDGIVTAEEYKKIVSQDRLFDVVGMPHFDGNGDGRLTLQEFTGARNPAFEMLDRDKDCKIAPTEMVQTRQIQQMKDKGSGQPNMPDAGPGRY</sequence>
<dbReference type="KEGG" id="fiy:BN1229_v1_0879"/>
<keyword evidence="4" id="KW-0808">Transferase</keyword>
<dbReference type="RefSeq" id="WP_046476857.1">
    <property type="nucleotide sequence ID" value="NZ_LN829118.1"/>
</dbReference>
<gene>
    <name evidence="4" type="ORF">YBN1229_v1_0879</name>
</gene>
<organism evidence="4 5">
    <name type="scientific">Candidatus Filomicrobium marinum</name>
    <dbReference type="NCBI Taxonomy" id="1608628"/>
    <lineage>
        <taxon>Bacteria</taxon>
        <taxon>Pseudomonadati</taxon>
        <taxon>Pseudomonadota</taxon>
        <taxon>Alphaproteobacteria</taxon>
        <taxon>Hyphomicrobiales</taxon>
        <taxon>Hyphomicrobiaceae</taxon>
        <taxon>Filomicrobium</taxon>
    </lineage>
</organism>
<feature type="signal peptide" evidence="2">
    <location>
        <begin position="1"/>
        <end position="19"/>
    </location>
</feature>
<feature type="domain" description="EF-hand" evidence="3">
    <location>
        <begin position="57"/>
        <end position="92"/>
    </location>
</feature>